<evidence type="ECO:0000256" key="3">
    <source>
        <dbReference type="ARBA" id="ARBA00022448"/>
    </source>
</evidence>
<comment type="subcellular location">
    <subcellularLocation>
        <location evidence="1">Cell membrane</location>
        <topology evidence="1">Multi-pass membrane protein</topology>
    </subcellularLocation>
</comment>
<feature type="transmembrane region" description="Helical" evidence="8">
    <location>
        <begin position="36"/>
        <end position="60"/>
    </location>
</feature>
<dbReference type="PANTHER" id="PTHR21716:SF53">
    <property type="entry name" value="PERMEASE PERM-RELATED"/>
    <property type="match status" value="1"/>
</dbReference>
<dbReference type="GO" id="GO:0055085">
    <property type="term" value="P:transmembrane transport"/>
    <property type="evidence" value="ECO:0007669"/>
    <property type="project" value="TreeGrafter"/>
</dbReference>
<evidence type="ECO:0000256" key="6">
    <source>
        <dbReference type="ARBA" id="ARBA00022989"/>
    </source>
</evidence>
<dbReference type="InterPro" id="IPR002549">
    <property type="entry name" value="AI-2E-like"/>
</dbReference>
<dbReference type="EMBL" id="JACHHK010000007">
    <property type="protein sequence ID" value="MBB5183675.1"/>
    <property type="molecule type" value="Genomic_DNA"/>
</dbReference>
<dbReference type="AlphaFoldDB" id="A0A7W8CXZ0"/>
<keyword evidence="7 8" id="KW-0472">Membrane</keyword>
<evidence type="ECO:0000256" key="5">
    <source>
        <dbReference type="ARBA" id="ARBA00022692"/>
    </source>
</evidence>
<evidence type="ECO:0000256" key="2">
    <source>
        <dbReference type="ARBA" id="ARBA00009773"/>
    </source>
</evidence>
<gene>
    <name evidence="9" type="ORF">HNQ47_001714</name>
</gene>
<evidence type="ECO:0000256" key="1">
    <source>
        <dbReference type="ARBA" id="ARBA00004651"/>
    </source>
</evidence>
<feature type="transmembrane region" description="Helical" evidence="8">
    <location>
        <begin position="168"/>
        <end position="187"/>
    </location>
</feature>
<keyword evidence="3" id="KW-0813">Transport</keyword>
<proteinExistence type="inferred from homology"/>
<keyword evidence="10" id="KW-1185">Reference proteome</keyword>
<protein>
    <submittedName>
        <fullName evidence="9">Putative PurR-regulated permease PerM</fullName>
    </submittedName>
</protein>
<sequence length="375" mass="42013">MHIKVDSEMRKWIFVLSVSFIIVIAVGLLLGHLDILWMTIKTIVSAAKAFFFGLLMAIVLRVPARWLEAHAFKNSKHKRMWSLVIVFVVFFLLLILLGIAIIPSIADSLNTFISDNAKYADKLSAYMKHLNKQFGISVPLLESGRMDHTFAKFIAKYADKIASFSISFIRGLINFIIASVAAFYMILDKEKLKKVLVKMNYGTFPVRTADVVAGLFRDALDIFDKYIVGTILDSIIIGVLCFIGVTLMKLPYAPMIAFIVGLTNVIPMFGPFLGAIPVAIILVLINPWYALFFLIFILALQQFDGNILKPIVLGDQLGLSGFWILFSVTVGGNLGGILGMFLGVPIFAFCYRELDQLFTKRIKDKKIDLDEDVTY</sequence>
<evidence type="ECO:0000313" key="9">
    <source>
        <dbReference type="EMBL" id="MBB5183675.1"/>
    </source>
</evidence>
<dbReference type="Proteomes" id="UP000539953">
    <property type="component" value="Unassembled WGS sequence"/>
</dbReference>
<accession>A0A7W8CXZ0</accession>
<reference evidence="9 10" key="1">
    <citation type="submission" date="2020-08" db="EMBL/GenBank/DDBJ databases">
        <title>Genomic Encyclopedia of Type Strains, Phase IV (KMG-IV): sequencing the most valuable type-strain genomes for metagenomic binning, comparative biology and taxonomic classification.</title>
        <authorList>
            <person name="Goeker M."/>
        </authorList>
    </citation>
    <scope>NUCLEOTIDE SEQUENCE [LARGE SCALE GENOMIC DNA]</scope>
    <source>
        <strain evidence="9 10">DSM 25799</strain>
    </source>
</reference>
<evidence type="ECO:0000256" key="4">
    <source>
        <dbReference type="ARBA" id="ARBA00022475"/>
    </source>
</evidence>
<feature type="transmembrane region" description="Helical" evidence="8">
    <location>
        <begin position="226"/>
        <end position="246"/>
    </location>
</feature>
<keyword evidence="6 8" id="KW-1133">Transmembrane helix</keyword>
<feature type="transmembrane region" description="Helical" evidence="8">
    <location>
        <begin position="323"/>
        <end position="351"/>
    </location>
</feature>
<dbReference type="RefSeq" id="WP_183328972.1">
    <property type="nucleotide sequence ID" value="NZ_JACHHK010000007.1"/>
</dbReference>
<organism evidence="9 10">
    <name type="scientific">Catenisphaera adipataccumulans</name>
    <dbReference type="NCBI Taxonomy" id="700500"/>
    <lineage>
        <taxon>Bacteria</taxon>
        <taxon>Bacillati</taxon>
        <taxon>Bacillota</taxon>
        <taxon>Erysipelotrichia</taxon>
        <taxon>Erysipelotrichales</taxon>
        <taxon>Erysipelotrichaceae</taxon>
        <taxon>Catenisphaera</taxon>
    </lineage>
</organism>
<dbReference type="PANTHER" id="PTHR21716">
    <property type="entry name" value="TRANSMEMBRANE PROTEIN"/>
    <property type="match status" value="1"/>
</dbReference>
<comment type="caution">
    <text evidence="9">The sequence shown here is derived from an EMBL/GenBank/DDBJ whole genome shotgun (WGS) entry which is preliminary data.</text>
</comment>
<dbReference type="Pfam" id="PF01594">
    <property type="entry name" value="AI-2E_transport"/>
    <property type="match status" value="1"/>
</dbReference>
<feature type="transmembrane region" description="Helical" evidence="8">
    <location>
        <begin position="252"/>
        <end position="273"/>
    </location>
</feature>
<comment type="similarity">
    <text evidence="2">Belongs to the autoinducer-2 exporter (AI-2E) (TC 2.A.86) family.</text>
</comment>
<keyword evidence="4" id="KW-1003">Cell membrane</keyword>
<dbReference type="GO" id="GO:0005886">
    <property type="term" value="C:plasma membrane"/>
    <property type="evidence" value="ECO:0007669"/>
    <property type="project" value="UniProtKB-SubCell"/>
</dbReference>
<evidence type="ECO:0000256" key="8">
    <source>
        <dbReference type="SAM" id="Phobius"/>
    </source>
</evidence>
<evidence type="ECO:0000256" key="7">
    <source>
        <dbReference type="ARBA" id="ARBA00023136"/>
    </source>
</evidence>
<name>A0A7W8CXZ0_9FIRM</name>
<feature type="transmembrane region" description="Helical" evidence="8">
    <location>
        <begin position="12"/>
        <end position="30"/>
    </location>
</feature>
<feature type="transmembrane region" description="Helical" evidence="8">
    <location>
        <begin position="280"/>
        <end position="303"/>
    </location>
</feature>
<evidence type="ECO:0000313" key="10">
    <source>
        <dbReference type="Proteomes" id="UP000539953"/>
    </source>
</evidence>
<keyword evidence="5 8" id="KW-0812">Transmembrane</keyword>
<feature type="transmembrane region" description="Helical" evidence="8">
    <location>
        <begin position="81"/>
        <end position="106"/>
    </location>
</feature>